<dbReference type="AlphaFoldDB" id="A0A8R7VDT5"/>
<gene>
    <name evidence="1" type="primary">LOC125520285</name>
</gene>
<evidence type="ECO:0000313" key="2">
    <source>
        <dbReference type="Proteomes" id="UP000015106"/>
    </source>
</evidence>
<accession>A0A8R7VDT5</accession>
<protein>
    <submittedName>
        <fullName evidence="1">Uncharacterized protein</fullName>
    </submittedName>
</protein>
<name>A0A8R7VDT5_TRIUA</name>
<sequence>MHHCRVPCCPSDMINASTPRIHWLGYLMDLVWSAYRDVGSVVCTCILMPVSHHGCQVPPHEGVEKKTCSGSPPAWSKQWCLHPCSCLNPHGHL</sequence>
<organism evidence="1 2">
    <name type="scientific">Triticum urartu</name>
    <name type="common">Red wild einkorn</name>
    <name type="synonym">Crithodium urartu</name>
    <dbReference type="NCBI Taxonomy" id="4572"/>
    <lineage>
        <taxon>Eukaryota</taxon>
        <taxon>Viridiplantae</taxon>
        <taxon>Streptophyta</taxon>
        <taxon>Embryophyta</taxon>
        <taxon>Tracheophyta</taxon>
        <taxon>Spermatophyta</taxon>
        <taxon>Magnoliopsida</taxon>
        <taxon>Liliopsida</taxon>
        <taxon>Poales</taxon>
        <taxon>Poaceae</taxon>
        <taxon>BOP clade</taxon>
        <taxon>Pooideae</taxon>
        <taxon>Triticodae</taxon>
        <taxon>Triticeae</taxon>
        <taxon>Triticinae</taxon>
        <taxon>Triticum</taxon>
    </lineage>
</organism>
<dbReference type="Gramene" id="TuG1812G0700005117.01.T01">
    <property type="protein sequence ID" value="TuG1812G0700005117.01.T01"/>
    <property type="gene ID" value="TuG1812G0700005117.01"/>
</dbReference>
<evidence type="ECO:0000313" key="1">
    <source>
        <dbReference type="EnsemblPlants" id="TuG1812G0700005117.01.T01"/>
    </source>
</evidence>
<proteinExistence type="predicted"/>
<reference evidence="1" key="3">
    <citation type="submission" date="2022-06" db="UniProtKB">
        <authorList>
            <consortium name="EnsemblPlants"/>
        </authorList>
    </citation>
    <scope>IDENTIFICATION</scope>
</reference>
<keyword evidence="2" id="KW-1185">Reference proteome</keyword>
<dbReference type="EnsemblPlants" id="TuG1812G0700005117.01.T01">
    <property type="protein sequence ID" value="TuG1812G0700005117.01.T01"/>
    <property type="gene ID" value="TuG1812G0700005117.01"/>
</dbReference>
<dbReference type="Proteomes" id="UP000015106">
    <property type="component" value="Chromosome 7"/>
</dbReference>
<reference evidence="1" key="2">
    <citation type="submission" date="2018-03" db="EMBL/GenBank/DDBJ databases">
        <title>The Triticum urartu genome reveals the dynamic nature of wheat genome evolution.</title>
        <authorList>
            <person name="Ling H."/>
            <person name="Ma B."/>
            <person name="Shi X."/>
            <person name="Liu H."/>
            <person name="Dong L."/>
            <person name="Sun H."/>
            <person name="Cao Y."/>
            <person name="Gao Q."/>
            <person name="Zheng S."/>
            <person name="Li Y."/>
            <person name="Yu Y."/>
            <person name="Du H."/>
            <person name="Qi M."/>
            <person name="Li Y."/>
            <person name="Yu H."/>
            <person name="Cui Y."/>
            <person name="Wang N."/>
            <person name="Chen C."/>
            <person name="Wu H."/>
            <person name="Zhao Y."/>
            <person name="Zhang J."/>
            <person name="Li Y."/>
            <person name="Zhou W."/>
            <person name="Zhang B."/>
            <person name="Hu W."/>
            <person name="Eijk M."/>
            <person name="Tang J."/>
            <person name="Witsenboer H."/>
            <person name="Zhao S."/>
            <person name="Li Z."/>
            <person name="Zhang A."/>
            <person name="Wang D."/>
            <person name="Liang C."/>
        </authorList>
    </citation>
    <scope>NUCLEOTIDE SEQUENCE [LARGE SCALE GENOMIC DNA]</scope>
    <source>
        <strain evidence="1">cv. G1812</strain>
    </source>
</reference>
<reference evidence="2" key="1">
    <citation type="journal article" date="2013" name="Nature">
        <title>Draft genome of the wheat A-genome progenitor Triticum urartu.</title>
        <authorList>
            <person name="Ling H.Q."/>
            <person name="Zhao S."/>
            <person name="Liu D."/>
            <person name="Wang J."/>
            <person name="Sun H."/>
            <person name="Zhang C."/>
            <person name="Fan H."/>
            <person name="Li D."/>
            <person name="Dong L."/>
            <person name="Tao Y."/>
            <person name="Gao C."/>
            <person name="Wu H."/>
            <person name="Li Y."/>
            <person name="Cui Y."/>
            <person name="Guo X."/>
            <person name="Zheng S."/>
            <person name="Wang B."/>
            <person name="Yu K."/>
            <person name="Liang Q."/>
            <person name="Yang W."/>
            <person name="Lou X."/>
            <person name="Chen J."/>
            <person name="Feng M."/>
            <person name="Jian J."/>
            <person name="Zhang X."/>
            <person name="Luo G."/>
            <person name="Jiang Y."/>
            <person name="Liu J."/>
            <person name="Wang Z."/>
            <person name="Sha Y."/>
            <person name="Zhang B."/>
            <person name="Wu H."/>
            <person name="Tang D."/>
            <person name="Shen Q."/>
            <person name="Xue P."/>
            <person name="Zou S."/>
            <person name="Wang X."/>
            <person name="Liu X."/>
            <person name="Wang F."/>
            <person name="Yang Y."/>
            <person name="An X."/>
            <person name="Dong Z."/>
            <person name="Zhang K."/>
            <person name="Zhang X."/>
            <person name="Luo M.C."/>
            <person name="Dvorak J."/>
            <person name="Tong Y."/>
            <person name="Wang J."/>
            <person name="Yang H."/>
            <person name="Li Z."/>
            <person name="Wang D."/>
            <person name="Zhang A."/>
            <person name="Wang J."/>
        </authorList>
    </citation>
    <scope>NUCLEOTIDE SEQUENCE</scope>
    <source>
        <strain evidence="2">cv. G1812</strain>
    </source>
</reference>